<dbReference type="Proteomes" id="UP000277766">
    <property type="component" value="Unassembled WGS sequence"/>
</dbReference>
<evidence type="ECO:0000259" key="9">
    <source>
        <dbReference type="PROSITE" id="PS51007"/>
    </source>
</evidence>
<dbReference type="InterPro" id="IPR051811">
    <property type="entry name" value="Cytochrome_c550/c551-like"/>
</dbReference>
<reference evidence="10 11" key="1">
    <citation type="submission" date="2018-12" db="EMBL/GenBank/DDBJ databases">
        <title>Deinococcus radiophilus ATCC 27603 genome sequencing and assembly.</title>
        <authorList>
            <person name="Maclea K.S."/>
            <person name="Maynard C.R."/>
        </authorList>
    </citation>
    <scope>NUCLEOTIDE SEQUENCE [LARGE SCALE GENOMIC DNA]</scope>
    <source>
        <strain evidence="10 11">ATCC 27603</strain>
    </source>
</reference>
<feature type="compositionally biased region" description="Low complexity" evidence="7">
    <location>
        <begin position="128"/>
        <end position="162"/>
    </location>
</feature>
<keyword evidence="1" id="KW-0813">Transport</keyword>
<dbReference type="PROSITE" id="PS51007">
    <property type="entry name" value="CYTC"/>
    <property type="match status" value="1"/>
</dbReference>
<keyword evidence="5 6" id="KW-0408">Iron</keyword>
<keyword evidence="8" id="KW-0472">Membrane</keyword>
<proteinExistence type="predicted"/>
<keyword evidence="8" id="KW-1133">Transmembrane helix</keyword>
<dbReference type="EMBL" id="RXPE01000012">
    <property type="protein sequence ID" value="RTR27055.1"/>
    <property type="molecule type" value="Genomic_DNA"/>
</dbReference>
<feature type="transmembrane region" description="Helical" evidence="8">
    <location>
        <begin position="12"/>
        <end position="33"/>
    </location>
</feature>
<evidence type="ECO:0000256" key="3">
    <source>
        <dbReference type="ARBA" id="ARBA00022723"/>
    </source>
</evidence>
<keyword evidence="2 6" id="KW-0349">Heme</keyword>
<feature type="compositionally biased region" description="Polar residues" evidence="7">
    <location>
        <begin position="66"/>
        <end position="75"/>
    </location>
</feature>
<evidence type="ECO:0000256" key="6">
    <source>
        <dbReference type="PROSITE-ProRule" id="PRU00433"/>
    </source>
</evidence>
<evidence type="ECO:0000313" key="11">
    <source>
        <dbReference type="Proteomes" id="UP000277766"/>
    </source>
</evidence>
<dbReference type="Pfam" id="PF13442">
    <property type="entry name" value="Cytochrome_CBB3"/>
    <property type="match status" value="1"/>
</dbReference>
<dbReference type="AlphaFoldDB" id="A0A431VV85"/>
<comment type="caution">
    <text evidence="10">The sequence shown here is derived from an EMBL/GenBank/DDBJ whole genome shotgun (WGS) entry which is preliminary data.</text>
</comment>
<feature type="compositionally biased region" description="Acidic residues" evidence="7">
    <location>
        <begin position="104"/>
        <end position="123"/>
    </location>
</feature>
<dbReference type="GO" id="GO:0009055">
    <property type="term" value="F:electron transfer activity"/>
    <property type="evidence" value="ECO:0007669"/>
    <property type="project" value="InterPro"/>
</dbReference>
<dbReference type="GO" id="GO:0046872">
    <property type="term" value="F:metal ion binding"/>
    <property type="evidence" value="ECO:0007669"/>
    <property type="project" value="UniProtKB-KW"/>
</dbReference>
<evidence type="ECO:0000256" key="2">
    <source>
        <dbReference type="ARBA" id="ARBA00022617"/>
    </source>
</evidence>
<evidence type="ECO:0000256" key="7">
    <source>
        <dbReference type="SAM" id="MobiDB-lite"/>
    </source>
</evidence>
<dbReference type="GO" id="GO:0020037">
    <property type="term" value="F:heme binding"/>
    <property type="evidence" value="ECO:0007669"/>
    <property type="project" value="InterPro"/>
</dbReference>
<dbReference type="PANTHER" id="PTHR37823:SF1">
    <property type="entry name" value="CYTOCHROME C-553-LIKE"/>
    <property type="match status" value="1"/>
</dbReference>
<dbReference type="InterPro" id="IPR036909">
    <property type="entry name" value="Cyt_c-like_dom_sf"/>
</dbReference>
<evidence type="ECO:0000256" key="4">
    <source>
        <dbReference type="ARBA" id="ARBA00022982"/>
    </source>
</evidence>
<keyword evidence="4" id="KW-0249">Electron transport</keyword>
<evidence type="ECO:0000313" key="10">
    <source>
        <dbReference type="EMBL" id="RTR27055.1"/>
    </source>
</evidence>
<evidence type="ECO:0000256" key="8">
    <source>
        <dbReference type="SAM" id="Phobius"/>
    </source>
</evidence>
<feature type="compositionally biased region" description="Low complexity" evidence="7">
    <location>
        <begin position="81"/>
        <end position="94"/>
    </location>
</feature>
<gene>
    <name evidence="10" type="ORF">EJ104_07190</name>
</gene>
<dbReference type="RefSeq" id="WP_126352077.1">
    <property type="nucleotide sequence ID" value="NZ_CP086380.1"/>
</dbReference>
<keyword evidence="8" id="KW-0812">Transmembrane</keyword>
<dbReference type="InterPro" id="IPR009056">
    <property type="entry name" value="Cyt_c-like_dom"/>
</dbReference>
<evidence type="ECO:0000256" key="1">
    <source>
        <dbReference type="ARBA" id="ARBA00022448"/>
    </source>
</evidence>
<dbReference type="OrthoDB" id="74193at2"/>
<dbReference type="PANTHER" id="PTHR37823">
    <property type="entry name" value="CYTOCHROME C-553-LIKE"/>
    <property type="match status" value="1"/>
</dbReference>
<dbReference type="Gene3D" id="1.10.760.10">
    <property type="entry name" value="Cytochrome c-like domain"/>
    <property type="match status" value="1"/>
</dbReference>
<name>A0A431VV85_9DEIO</name>
<dbReference type="SUPFAM" id="SSF46626">
    <property type="entry name" value="Cytochrome c"/>
    <property type="match status" value="1"/>
</dbReference>
<accession>A0A431VV85</accession>
<organism evidence="10 11">
    <name type="scientific">Deinococcus radiophilus</name>
    <dbReference type="NCBI Taxonomy" id="32062"/>
    <lineage>
        <taxon>Bacteria</taxon>
        <taxon>Thermotogati</taxon>
        <taxon>Deinococcota</taxon>
        <taxon>Deinococci</taxon>
        <taxon>Deinococcales</taxon>
        <taxon>Deinococcaceae</taxon>
        <taxon>Deinococcus</taxon>
    </lineage>
</organism>
<keyword evidence="11" id="KW-1185">Reference proteome</keyword>
<keyword evidence="3 6" id="KW-0479">Metal-binding</keyword>
<feature type="domain" description="Cytochrome c" evidence="9">
    <location>
        <begin position="164"/>
        <end position="247"/>
    </location>
</feature>
<feature type="region of interest" description="Disordered" evidence="7">
    <location>
        <begin position="57"/>
        <end position="167"/>
    </location>
</feature>
<evidence type="ECO:0000256" key="5">
    <source>
        <dbReference type="ARBA" id="ARBA00023004"/>
    </source>
</evidence>
<sequence length="247" mass="24267">MTSLRTRMTQGNIVSWLTGILLGVVLGVALLFLTNAGAPSATDPVKDGVAVTTDASATEAAEDGNTPDTAGITQGSQGGISDTSTNASPSTAPTVGDPATTASDDNEEVAAETEEAGSGESDEGGSGTSDSQATEGESAASESEGGAAEEATPAAGATESSAQGDAAAGQEIFAGSCGGCHGAQGQGGIGPAMTENANGWDLTGFTQTLREGVTPDGRELAPTMPRFSEAQLSDADVANIHAWVQSL</sequence>
<protein>
    <submittedName>
        <fullName evidence="10">C-type cytochrome</fullName>
    </submittedName>
</protein>